<organism evidence="6 7">
    <name type="scientific">Pseudomonas graminis</name>
    <dbReference type="NCBI Taxonomy" id="158627"/>
    <lineage>
        <taxon>Bacteria</taxon>
        <taxon>Pseudomonadati</taxon>
        <taxon>Pseudomonadota</taxon>
        <taxon>Gammaproteobacteria</taxon>
        <taxon>Pseudomonadales</taxon>
        <taxon>Pseudomonadaceae</taxon>
        <taxon>Pseudomonas</taxon>
    </lineage>
</organism>
<gene>
    <name evidence="5" type="primary">kptA</name>
    <name evidence="6" type="ORF">BBI10_22430</name>
</gene>
<dbReference type="GO" id="GO:0000215">
    <property type="term" value="F:tRNA 2'-phosphotransferase activity"/>
    <property type="evidence" value="ECO:0007669"/>
    <property type="project" value="TreeGrafter"/>
</dbReference>
<comment type="similarity">
    <text evidence="1 5">Belongs to the KptA/TPT1 family.</text>
</comment>
<dbReference type="PANTHER" id="PTHR12684:SF2">
    <property type="entry name" value="TRNA 2'-PHOSPHOTRANSFERASE 1"/>
    <property type="match status" value="1"/>
</dbReference>
<comment type="function">
    <text evidence="4 5">Removes the 2'-phosphate from RNA via an intermediate in which the phosphate is ADP-ribosylated by NAD followed by a presumed transesterification to release the RNA and generate ADP-ribose 1''-2''-cyclic phosphate (APPR&gt;P). May function as an ADP-ribosylase.</text>
</comment>
<dbReference type="PANTHER" id="PTHR12684">
    <property type="entry name" value="PUTATIVE PHOSPHOTRANSFERASE"/>
    <property type="match status" value="1"/>
</dbReference>
<keyword evidence="3 5" id="KW-0520">NAD</keyword>
<dbReference type="Gene3D" id="1.10.10.970">
    <property type="entry name" value="RNA 2'-phosphotransferase, Tpt1/KptA family, N-terminal domain"/>
    <property type="match status" value="1"/>
</dbReference>
<protein>
    <recommendedName>
        <fullName evidence="5">Probable RNA 2'-phosphotransferase</fullName>
        <ecNumber evidence="5">2.7.1.-</ecNumber>
    </recommendedName>
</protein>
<dbReference type="Gene3D" id="3.20.170.30">
    <property type="match status" value="1"/>
</dbReference>
<name>A0A1C2D892_9PSED</name>
<dbReference type="Proteomes" id="UP000095143">
    <property type="component" value="Unassembled WGS sequence"/>
</dbReference>
<dbReference type="GO" id="GO:0006388">
    <property type="term" value="P:tRNA splicing, via endonucleolytic cleavage and ligation"/>
    <property type="evidence" value="ECO:0007669"/>
    <property type="project" value="UniProtKB-UniRule"/>
</dbReference>
<sequence length="185" mass="21138">MDKKLLDETSKFLSYVLRHEPEAIGLELDSDGWADIDALILCASRNNRVIDRDLLEKVVNESEKKRFIISESRQLIRAAQGHSTRTVNLQHTQMIPPTLLYHGTATRFLESIYEKGLSPGVRHHVHLSESPETAHSVGLRYGKPVVLKIEALRMHEMGFKFYKAENAVWLIDKVPAEWLPLKTSL</sequence>
<accession>A0A1C2D892</accession>
<proteinExistence type="inferred from homology"/>
<dbReference type="InterPro" id="IPR042081">
    <property type="entry name" value="RNA_2'-PTrans_C"/>
</dbReference>
<dbReference type="OrthoDB" id="4537997at2"/>
<dbReference type="AlphaFoldDB" id="A0A1C2D892"/>
<comment type="caution">
    <text evidence="6">The sequence shown here is derived from an EMBL/GenBank/DDBJ whole genome shotgun (WGS) entry which is preliminary data.</text>
</comment>
<dbReference type="InterPro" id="IPR022928">
    <property type="entry name" value="RNA_2'-PTrans_KptA"/>
</dbReference>
<dbReference type="GO" id="GO:0003950">
    <property type="term" value="F:NAD+ poly-ADP-ribosyltransferase activity"/>
    <property type="evidence" value="ECO:0007669"/>
    <property type="project" value="InterPro"/>
</dbReference>
<reference evidence="6 7" key="1">
    <citation type="submission" date="2016-08" db="EMBL/GenBank/DDBJ databases">
        <title>Whole genome sequence of Pseudomonas graminis strain UASWS1507, a potential biological control agent for agriculture.</title>
        <authorList>
            <person name="Crovadore J."/>
            <person name="Calmin G."/>
            <person name="Chablais R."/>
            <person name="Cochard B."/>
            <person name="Lefort F."/>
        </authorList>
    </citation>
    <scope>NUCLEOTIDE SEQUENCE [LARGE SCALE GENOMIC DNA]</scope>
    <source>
        <strain evidence="6 7">UASWS1507</strain>
    </source>
</reference>
<dbReference type="Pfam" id="PF01885">
    <property type="entry name" value="PTS_2-RNA"/>
    <property type="match status" value="1"/>
</dbReference>
<dbReference type="InterPro" id="IPR042080">
    <property type="entry name" value="RNA_2'-PTrans_N"/>
</dbReference>
<evidence type="ECO:0000256" key="5">
    <source>
        <dbReference type="HAMAP-Rule" id="MF_00299"/>
    </source>
</evidence>
<dbReference type="HAMAP" id="MF_00299">
    <property type="entry name" value="KptA"/>
    <property type="match status" value="1"/>
</dbReference>
<evidence type="ECO:0000256" key="1">
    <source>
        <dbReference type="ARBA" id="ARBA00009836"/>
    </source>
</evidence>
<evidence type="ECO:0000256" key="3">
    <source>
        <dbReference type="ARBA" id="ARBA00023027"/>
    </source>
</evidence>
<dbReference type="RefSeq" id="WP_065991816.1">
    <property type="nucleotide sequence ID" value="NZ_MDEN01000069.1"/>
</dbReference>
<evidence type="ECO:0000313" key="7">
    <source>
        <dbReference type="Proteomes" id="UP000095143"/>
    </source>
</evidence>
<evidence type="ECO:0000313" key="6">
    <source>
        <dbReference type="EMBL" id="OCX10977.1"/>
    </source>
</evidence>
<evidence type="ECO:0000256" key="4">
    <source>
        <dbReference type="ARBA" id="ARBA00025212"/>
    </source>
</evidence>
<dbReference type="SUPFAM" id="SSF56399">
    <property type="entry name" value="ADP-ribosylation"/>
    <property type="match status" value="1"/>
</dbReference>
<dbReference type="EC" id="2.7.1.-" evidence="5"/>
<dbReference type="NCBIfam" id="NF002014">
    <property type="entry name" value="PRK00819.1-4"/>
    <property type="match status" value="1"/>
</dbReference>
<evidence type="ECO:0000256" key="2">
    <source>
        <dbReference type="ARBA" id="ARBA00022679"/>
    </source>
</evidence>
<dbReference type="EMBL" id="MDEN01000069">
    <property type="protein sequence ID" value="OCX10977.1"/>
    <property type="molecule type" value="Genomic_DNA"/>
</dbReference>
<keyword evidence="2 5" id="KW-0808">Transferase</keyword>
<dbReference type="InterPro" id="IPR002745">
    <property type="entry name" value="Ptrans_KptA/Tpt1"/>
</dbReference>